<dbReference type="PROSITE" id="PS51257">
    <property type="entry name" value="PROKAR_LIPOPROTEIN"/>
    <property type="match status" value="1"/>
</dbReference>
<dbReference type="Proteomes" id="UP000565262">
    <property type="component" value="Unassembled WGS sequence"/>
</dbReference>
<evidence type="ECO:0000313" key="2">
    <source>
        <dbReference type="EMBL" id="MBB1487330.1"/>
    </source>
</evidence>
<evidence type="ECO:0000313" key="3">
    <source>
        <dbReference type="Proteomes" id="UP000565262"/>
    </source>
</evidence>
<comment type="caution">
    <text evidence="2">The sequence shown here is derived from an EMBL/GenBank/DDBJ whole genome shotgun (WGS) entry which is preliminary data.</text>
</comment>
<evidence type="ECO:0008006" key="4">
    <source>
        <dbReference type="Google" id="ProtNLM"/>
    </source>
</evidence>
<accession>A0A839IRM3</accession>
<evidence type="ECO:0000256" key="1">
    <source>
        <dbReference type="SAM" id="SignalP"/>
    </source>
</evidence>
<protein>
    <recommendedName>
        <fullName evidence="4">Lipoprotein</fullName>
    </recommendedName>
</protein>
<reference evidence="2 3" key="1">
    <citation type="submission" date="2020-08" db="EMBL/GenBank/DDBJ databases">
        <title>Oceanospirillum sp. nov. isolated from marine sediment.</title>
        <authorList>
            <person name="Ji X."/>
        </authorList>
    </citation>
    <scope>NUCLEOTIDE SEQUENCE [LARGE SCALE GENOMIC DNA]</scope>
    <source>
        <strain evidence="2 3">D5</strain>
    </source>
</reference>
<organism evidence="2 3">
    <name type="scientific">Oceanospirillum sediminis</name>
    <dbReference type="NCBI Taxonomy" id="2760088"/>
    <lineage>
        <taxon>Bacteria</taxon>
        <taxon>Pseudomonadati</taxon>
        <taxon>Pseudomonadota</taxon>
        <taxon>Gammaproteobacteria</taxon>
        <taxon>Oceanospirillales</taxon>
        <taxon>Oceanospirillaceae</taxon>
        <taxon>Oceanospirillum</taxon>
    </lineage>
</organism>
<gene>
    <name evidence="2" type="ORF">H4O21_12005</name>
</gene>
<keyword evidence="3" id="KW-1185">Reference proteome</keyword>
<proteinExistence type="predicted"/>
<dbReference type="EMBL" id="JACJFM010000014">
    <property type="protein sequence ID" value="MBB1487330.1"/>
    <property type="molecule type" value="Genomic_DNA"/>
</dbReference>
<sequence length="100" mass="10997">MIFKDISVKLPIFVLFILTLSACSTPPDSATAVQACSSQLFSLVEEKVQVADRQGHGPDPGSSEWQSVVEFKLGIRGNSDIPPRDTEQWCAYINRHYIGG</sequence>
<dbReference type="AlphaFoldDB" id="A0A839IRM3"/>
<feature type="chain" id="PRO_5032721142" description="Lipoprotein" evidence="1">
    <location>
        <begin position="25"/>
        <end position="100"/>
    </location>
</feature>
<keyword evidence="1" id="KW-0732">Signal</keyword>
<feature type="signal peptide" evidence="1">
    <location>
        <begin position="1"/>
        <end position="24"/>
    </location>
</feature>
<name>A0A839IRM3_9GAMM</name>